<protein>
    <recommendedName>
        <fullName evidence="3">Cache domain-containing protein</fullName>
    </recommendedName>
</protein>
<dbReference type="CDD" id="cd12913">
    <property type="entry name" value="PDC1_MCP_like"/>
    <property type="match status" value="1"/>
</dbReference>
<evidence type="ECO:0000313" key="2">
    <source>
        <dbReference type="Proteomes" id="UP000433493"/>
    </source>
</evidence>
<evidence type="ECO:0008006" key="3">
    <source>
        <dbReference type="Google" id="ProtNLM"/>
    </source>
</evidence>
<organism evidence="1 2">
    <name type="scientific">Gulosibacter chungangensis</name>
    <dbReference type="NCBI Taxonomy" id="979746"/>
    <lineage>
        <taxon>Bacteria</taxon>
        <taxon>Bacillati</taxon>
        <taxon>Actinomycetota</taxon>
        <taxon>Actinomycetes</taxon>
        <taxon>Micrococcales</taxon>
        <taxon>Microbacteriaceae</taxon>
        <taxon>Gulosibacter</taxon>
    </lineage>
</organism>
<accession>A0A7J5B947</accession>
<proteinExistence type="predicted"/>
<name>A0A7J5B947_9MICO</name>
<dbReference type="Gene3D" id="3.30.450.20">
    <property type="entry name" value="PAS domain"/>
    <property type="match status" value="1"/>
</dbReference>
<dbReference type="Proteomes" id="UP000433493">
    <property type="component" value="Unassembled WGS sequence"/>
</dbReference>
<dbReference type="RefSeq" id="WP_158053310.1">
    <property type="nucleotide sequence ID" value="NZ_WBKB01000011.1"/>
</dbReference>
<keyword evidence="2" id="KW-1185">Reference proteome</keyword>
<reference evidence="1 2" key="1">
    <citation type="submission" date="2019-09" db="EMBL/GenBank/DDBJ databases">
        <title>Phylogeny of genus Pseudoclavibacter and closely related genus.</title>
        <authorList>
            <person name="Li Y."/>
        </authorList>
    </citation>
    <scope>NUCLEOTIDE SEQUENCE [LARGE SCALE GENOMIC DNA]</scope>
    <source>
        <strain evidence="1 2">KCTC 13959</strain>
    </source>
</reference>
<comment type="caution">
    <text evidence="1">The sequence shown here is derived from an EMBL/GenBank/DDBJ whole genome shotgun (WGS) entry which is preliminary data.</text>
</comment>
<dbReference type="AlphaFoldDB" id="A0A7J5B947"/>
<gene>
    <name evidence="1" type="ORF">F8O05_13680</name>
</gene>
<dbReference type="Pfam" id="PF22673">
    <property type="entry name" value="MCP-like_PDC_1"/>
    <property type="match status" value="1"/>
</dbReference>
<dbReference type="EMBL" id="WBKB01000011">
    <property type="protein sequence ID" value="KAB1640963.1"/>
    <property type="molecule type" value="Genomic_DNA"/>
</dbReference>
<dbReference type="OrthoDB" id="8687362at2"/>
<sequence length="235" mass="25851">MTSSNVAAVAKDIAHWFNGLYSDLEQLGAELTEAVAPDFSGDAPYEVAATTSAKLRARVIEHLKEHPSLDGAGLIFPVEIQKPGKARLEWWIRSGIEFVRQKFNLDPSSGQFYDYEILEWWQGGYREERRSIAGPYIDHLGVDDYIVTMTVPAYADGKKIGVAGMDMVMNEVETKLLRMLAPLGPGTALLNRHNSVIVGNSGSLSTGILVAQIPQGYARTRIDSPGLDLSLIYRV</sequence>
<evidence type="ECO:0000313" key="1">
    <source>
        <dbReference type="EMBL" id="KAB1640963.1"/>
    </source>
</evidence>